<proteinExistence type="predicted"/>
<organism evidence="2 3">
    <name type="scientific">Candidatus Nitrosymbiomonas proteolyticus</name>
    <dbReference type="NCBI Taxonomy" id="2608984"/>
    <lineage>
        <taxon>Bacteria</taxon>
        <taxon>Bacillati</taxon>
        <taxon>Armatimonadota</taxon>
        <taxon>Armatimonadota incertae sedis</taxon>
        <taxon>Candidatus Nitrosymbiomonas</taxon>
    </lineage>
</organism>
<evidence type="ECO:0000256" key="1">
    <source>
        <dbReference type="SAM" id="Phobius"/>
    </source>
</evidence>
<feature type="transmembrane region" description="Helical" evidence="1">
    <location>
        <begin position="105"/>
        <end position="123"/>
    </location>
</feature>
<reference evidence="2" key="1">
    <citation type="journal article" name="DNA Res.">
        <title>The physiological potential of anammox bacteria as revealed by their core genome structure.</title>
        <authorList>
            <person name="Okubo T."/>
            <person name="Toyoda A."/>
            <person name="Fukuhara K."/>
            <person name="Uchiyama I."/>
            <person name="Harigaya Y."/>
            <person name="Kuroiwa M."/>
            <person name="Suzuki T."/>
            <person name="Murakami Y."/>
            <person name="Suwa Y."/>
            <person name="Takami H."/>
        </authorList>
    </citation>
    <scope>NUCLEOTIDE SEQUENCE</scope>
    <source>
        <strain evidence="2">317325-2</strain>
    </source>
</reference>
<keyword evidence="1" id="KW-1133">Transmembrane helix</keyword>
<evidence type="ECO:0000313" key="3">
    <source>
        <dbReference type="Proteomes" id="UP000662873"/>
    </source>
</evidence>
<accession>A0A809RYB3</accession>
<evidence type="ECO:0000313" key="2">
    <source>
        <dbReference type="EMBL" id="BBO24932.1"/>
    </source>
</evidence>
<feature type="transmembrane region" description="Helical" evidence="1">
    <location>
        <begin position="166"/>
        <end position="184"/>
    </location>
</feature>
<name>A0A809RYB3_9BACT</name>
<dbReference type="AlphaFoldDB" id="A0A809RYB3"/>
<dbReference type="EMBL" id="AP021858">
    <property type="protein sequence ID" value="BBO24932.1"/>
    <property type="molecule type" value="Genomic_DNA"/>
</dbReference>
<protein>
    <submittedName>
        <fullName evidence="2">Uncharacterized protein</fullName>
    </submittedName>
</protein>
<feature type="transmembrane region" description="Helical" evidence="1">
    <location>
        <begin position="7"/>
        <end position="29"/>
    </location>
</feature>
<sequence length="187" mass="21017">MEFLTELWVPIVVSALVVWFASFAMWMLFPHHKSEWKGISDEKGFRGALIELGLGSGQYVFPYAPDPGKLKDPEYKEYYEKGGPHGHLVIWGGLPNMGANMIKTLLLLLLLGAFLAYIGHYALPKGERYLKVFQVIGTAAILAHTFSNLFHSIWFAKPARAMFTEFFDGVVYGLLTAGVFGWLWPEA</sequence>
<dbReference type="Proteomes" id="UP000662873">
    <property type="component" value="Chromosome"/>
</dbReference>
<feature type="transmembrane region" description="Helical" evidence="1">
    <location>
        <begin position="135"/>
        <end position="154"/>
    </location>
</feature>
<keyword evidence="1" id="KW-0472">Membrane</keyword>
<keyword evidence="1" id="KW-0812">Transmembrane</keyword>
<gene>
    <name evidence="2" type="ORF">NPRO_25270</name>
</gene>
<dbReference type="KEGG" id="npy:NPRO_25270"/>